<name>A0A835XV27_9CHLO</name>
<dbReference type="SMART" id="SM01411">
    <property type="entry name" value="Ephrin_rec_like"/>
    <property type="match status" value="2"/>
</dbReference>
<comment type="caution">
    <text evidence="1">The sequence shown here is derived from an EMBL/GenBank/DDBJ whole genome shotgun (WGS) entry which is preliminary data.</text>
</comment>
<proteinExistence type="predicted"/>
<dbReference type="EMBL" id="JAEHOE010000059">
    <property type="protein sequence ID" value="KAG2490728.1"/>
    <property type="molecule type" value="Genomic_DNA"/>
</dbReference>
<protein>
    <recommendedName>
        <fullName evidence="3">Tyrosine-protein kinase ephrin type A/B receptor-like domain-containing protein</fullName>
    </recommendedName>
</protein>
<reference evidence="1" key="1">
    <citation type="journal article" date="2020" name="bioRxiv">
        <title>Comparative genomics of Chlamydomonas.</title>
        <authorList>
            <person name="Craig R.J."/>
            <person name="Hasan A.R."/>
            <person name="Ness R.W."/>
            <person name="Keightley P.D."/>
        </authorList>
    </citation>
    <scope>NUCLEOTIDE SEQUENCE</scope>
    <source>
        <strain evidence="1">CCAP 11/70</strain>
    </source>
</reference>
<dbReference type="InterPro" id="IPR009030">
    <property type="entry name" value="Growth_fac_rcpt_cys_sf"/>
</dbReference>
<gene>
    <name evidence="1" type="ORF">HYH03_010884</name>
</gene>
<evidence type="ECO:0008006" key="3">
    <source>
        <dbReference type="Google" id="ProtNLM"/>
    </source>
</evidence>
<dbReference type="AlphaFoldDB" id="A0A835XV27"/>
<dbReference type="SUPFAM" id="SSF57184">
    <property type="entry name" value="Growth factor receptor domain"/>
    <property type="match status" value="1"/>
</dbReference>
<evidence type="ECO:0000313" key="1">
    <source>
        <dbReference type="EMBL" id="KAG2490728.1"/>
    </source>
</evidence>
<sequence>MGVLVPLYTDPEGLALLDRVAAYGSSCTVSALVSGEGTGPPRDHVLHMAAFKCLADAGRRPATHARGHPQANVVFSTGGKAIVASTASWTLALSDSGDCSFTLASASGGAPSVWRFTCPNFPIPDNNGVYPVQITSVALRPYIGTTQSGVLTMRFNGPSNMRSSPASPLFMNMFLLGYALVFPSSALVSQQGIAALRFNAAAGPPTLTLAGRTSILPEPSGSGSQWVVVTSGGVSIRVDKGWLYNPTTKIASQCPFDTYSPVQRIITSAGVDTCTSCPSGSNTRTLLGSSDCKCLAGFVGTGPTAPACTACAADTVADGGGSPFTPGTYYVKAGYFLDVTGPLALCPKGFVCADGFLVATAARPAGITACDPGKTTTAEGSSSATDCIDGTVATVESLAALVTPDAVEPVVVTQVVAASFNFEPAFQETYSARVSSATATIPGVQDPNYSTLLQLVLTFSVGSAVLGAGREIDG</sequence>
<evidence type="ECO:0000313" key="2">
    <source>
        <dbReference type="Proteomes" id="UP000612055"/>
    </source>
</evidence>
<dbReference type="Proteomes" id="UP000612055">
    <property type="component" value="Unassembled WGS sequence"/>
</dbReference>
<dbReference type="Gene3D" id="2.10.50.10">
    <property type="entry name" value="Tumor Necrosis Factor Receptor, subunit A, domain 2"/>
    <property type="match status" value="1"/>
</dbReference>
<organism evidence="1 2">
    <name type="scientific">Edaphochlamys debaryana</name>
    <dbReference type="NCBI Taxonomy" id="47281"/>
    <lineage>
        <taxon>Eukaryota</taxon>
        <taxon>Viridiplantae</taxon>
        <taxon>Chlorophyta</taxon>
        <taxon>core chlorophytes</taxon>
        <taxon>Chlorophyceae</taxon>
        <taxon>CS clade</taxon>
        <taxon>Chlamydomonadales</taxon>
        <taxon>Chlamydomonadales incertae sedis</taxon>
        <taxon>Edaphochlamys</taxon>
    </lineage>
</organism>
<accession>A0A835XV27</accession>
<keyword evidence="2" id="KW-1185">Reference proteome</keyword>